<gene>
    <name evidence="1" type="ORF">ABT39_MTgene4660</name>
</gene>
<geneLocation type="mitochondrion" evidence="1"/>
<evidence type="ECO:0000313" key="1">
    <source>
        <dbReference type="EMBL" id="KUM48645.1"/>
    </source>
</evidence>
<reference evidence="1" key="1">
    <citation type="journal article" date="2015" name="Genome Biol. Evol.">
        <title>Organellar Genomes of White Spruce (Picea glauca): Assembly and Annotation.</title>
        <authorList>
            <person name="Jackman S.D."/>
            <person name="Warren R.L."/>
            <person name="Gibb E.A."/>
            <person name="Vandervalk B.P."/>
            <person name="Mohamadi H."/>
            <person name="Chu J."/>
            <person name="Raymond A."/>
            <person name="Pleasance S."/>
            <person name="Coope R."/>
            <person name="Wildung M.R."/>
            <person name="Ritland C.E."/>
            <person name="Bousquet J."/>
            <person name="Jones S.J."/>
            <person name="Bohlmann J."/>
            <person name="Birol I."/>
        </authorList>
    </citation>
    <scope>NUCLEOTIDE SEQUENCE [LARGE SCALE GENOMIC DNA]</scope>
    <source>
        <tissue evidence="1">Flushing bud</tissue>
    </source>
</reference>
<dbReference type="EMBL" id="LKAM01000005">
    <property type="protein sequence ID" value="KUM48645.1"/>
    <property type="molecule type" value="Genomic_DNA"/>
</dbReference>
<comment type="caution">
    <text evidence="1">The sequence shown here is derived from an EMBL/GenBank/DDBJ whole genome shotgun (WGS) entry which is preliminary data.</text>
</comment>
<dbReference type="AlphaFoldDB" id="A0A101M0H4"/>
<name>A0A101M0H4_PICGL</name>
<sequence length="59" mass="6904">MHMEPFTHDAYKEGYTEDEDFKEVFQQLQGQIHVEESDSKADYHLQNGETLQARQALCS</sequence>
<organism evidence="1">
    <name type="scientific">Picea glauca</name>
    <name type="common">White spruce</name>
    <name type="synonym">Pinus glauca</name>
    <dbReference type="NCBI Taxonomy" id="3330"/>
    <lineage>
        <taxon>Eukaryota</taxon>
        <taxon>Viridiplantae</taxon>
        <taxon>Streptophyta</taxon>
        <taxon>Embryophyta</taxon>
        <taxon>Tracheophyta</taxon>
        <taxon>Spermatophyta</taxon>
        <taxon>Pinopsida</taxon>
        <taxon>Pinidae</taxon>
        <taxon>Conifers I</taxon>
        <taxon>Pinales</taxon>
        <taxon>Pinaceae</taxon>
        <taxon>Picea</taxon>
    </lineage>
</organism>
<protein>
    <submittedName>
        <fullName evidence="1">Uncharacterized protein</fullName>
    </submittedName>
</protein>
<keyword evidence="1" id="KW-0496">Mitochondrion</keyword>
<proteinExistence type="predicted"/>
<accession>A0A101M0H4</accession>